<dbReference type="Proteomes" id="UP001054945">
    <property type="component" value="Unassembled WGS sequence"/>
</dbReference>
<dbReference type="AlphaFoldDB" id="A0AAV4XE57"/>
<sequence>MHIPGMQRNILDKEKSKAAGPGYHLARKPKHKSIISIMIEQRGIVIHQEGQMAVDDEEWMKEVDILMKQMGDFHELYPVISLHVTVCGLHAFPGHFFLALTIVRKPEDEAGGELSILIKTSEIKFMEGQVLDECVQLESSISRHRLLKSICQILQTPH</sequence>
<protein>
    <submittedName>
        <fullName evidence="1">Uncharacterized protein</fullName>
    </submittedName>
</protein>
<name>A0AAV4XE57_CAEEX</name>
<evidence type="ECO:0000313" key="2">
    <source>
        <dbReference type="Proteomes" id="UP001054945"/>
    </source>
</evidence>
<proteinExistence type="predicted"/>
<organism evidence="1 2">
    <name type="scientific">Caerostris extrusa</name>
    <name type="common">Bark spider</name>
    <name type="synonym">Caerostris bankana</name>
    <dbReference type="NCBI Taxonomy" id="172846"/>
    <lineage>
        <taxon>Eukaryota</taxon>
        <taxon>Metazoa</taxon>
        <taxon>Ecdysozoa</taxon>
        <taxon>Arthropoda</taxon>
        <taxon>Chelicerata</taxon>
        <taxon>Arachnida</taxon>
        <taxon>Araneae</taxon>
        <taxon>Araneomorphae</taxon>
        <taxon>Entelegynae</taxon>
        <taxon>Araneoidea</taxon>
        <taxon>Araneidae</taxon>
        <taxon>Caerostris</taxon>
    </lineage>
</organism>
<dbReference type="EMBL" id="BPLR01017605">
    <property type="protein sequence ID" value="GIY92938.1"/>
    <property type="molecule type" value="Genomic_DNA"/>
</dbReference>
<reference evidence="1 2" key="1">
    <citation type="submission" date="2021-06" db="EMBL/GenBank/DDBJ databases">
        <title>Caerostris extrusa draft genome.</title>
        <authorList>
            <person name="Kono N."/>
            <person name="Arakawa K."/>
        </authorList>
    </citation>
    <scope>NUCLEOTIDE SEQUENCE [LARGE SCALE GENOMIC DNA]</scope>
</reference>
<keyword evidence="2" id="KW-1185">Reference proteome</keyword>
<gene>
    <name evidence="1" type="ORF">CEXT_563351</name>
</gene>
<accession>A0AAV4XE57</accession>
<comment type="caution">
    <text evidence="1">The sequence shown here is derived from an EMBL/GenBank/DDBJ whole genome shotgun (WGS) entry which is preliminary data.</text>
</comment>
<evidence type="ECO:0000313" key="1">
    <source>
        <dbReference type="EMBL" id="GIY92938.1"/>
    </source>
</evidence>